<dbReference type="PROSITE" id="PS50089">
    <property type="entry name" value="ZF_RING_2"/>
    <property type="match status" value="1"/>
</dbReference>
<dbReference type="Gene3D" id="1.20.1050.60">
    <property type="entry name" value="alpha-1,2-mannosidase"/>
    <property type="match status" value="1"/>
</dbReference>
<dbReference type="Gene3D" id="3.30.2080.10">
    <property type="entry name" value="GH92 mannosidase domain"/>
    <property type="match status" value="1"/>
</dbReference>
<dbReference type="PANTHER" id="PTHR12143">
    <property type="entry name" value="PEPTIDE N-GLYCANASE PNGASE -RELATED"/>
    <property type="match status" value="1"/>
</dbReference>
<dbReference type="Gene3D" id="1.20.1610.10">
    <property type="entry name" value="alpha-1,2-mannosidases domains"/>
    <property type="match status" value="1"/>
</dbReference>
<gene>
    <name evidence="7" type="ORF">HIM_09996</name>
</gene>
<dbReference type="PANTHER" id="PTHR12143:SF23">
    <property type="entry name" value="PUTATIVE-RELATED"/>
    <property type="match status" value="1"/>
</dbReference>
<evidence type="ECO:0000313" key="7">
    <source>
        <dbReference type="EMBL" id="KJZ70608.1"/>
    </source>
</evidence>
<evidence type="ECO:0000256" key="3">
    <source>
        <dbReference type="ARBA" id="ARBA00022833"/>
    </source>
</evidence>
<dbReference type="OrthoDB" id="449263at2759"/>
<feature type="domain" description="RING-type" evidence="6">
    <location>
        <begin position="98"/>
        <end position="142"/>
    </location>
</feature>
<evidence type="ECO:0000313" key="8">
    <source>
        <dbReference type="Proteomes" id="UP000054481"/>
    </source>
</evidence>
<dbReference type="InterPro" id="IPR050883">
    <property type="entry name" value="PNGase"/>
</dbReference>
<dbReference type="InterPro" id="IPR012939">
    <property type="entry name" value="Glyco_hydro_92"/>
</dbReference>
<dbReference type="InterPro" id="IPR001841">
    <property type="entry name" value="Znf_RING"/>
</dbReference>
<dbReference type="PROSITE" id="PS00518">
    <property type="entry name" value="ZF_RING_1"/>
    <property type="match status" value="1"/>
</dbReference>
<evidence type="ECO:0000256" key="4">
    <source>
        <dbReference type="PROSITE-ProRule" id="PRU00175"/>
    </source>
</evidence>
<reference evidence="7 8" key="1">
    <citation type="journal article" date="2014" name="Genome Biol. Evol.">
        <title>Comparative genomics and transcriptomics analyses reveal divergent lifestyle features of nematode endoparasitic fungus Hirsutella minnesotensis.</title>
        <authorList>
            <person name="Lai Y."/>
            <person name="Liu K."/>
            <person name="Zhang X."/>
            <person name="Zhang X."/>
            <person name="Li K."/>
            <person name="Wang N."/>
            <person name="Shu C."/>
            <person name="Wu Y."/>
            <person name="Wang C."/>
            <person name="Bushley K.E."/>
            <person name="Xiang M."/>
            <person name="Liu X."/>
        </authorList>
    </citation>
    <scope>NUCLEOTIDE SEQUENCE [LARGE SCALE GENOMIC DNA]</scope>
    <source>
        <strain evidence="7 8">3608</strain>
    </source>
</reference>
<dbReference type="GO" id="GO:0005634">
    <property type="term" value="C:nucleus"/>
    <property type="evidence" value="ECO:0007669"/>
    <property type="project" value="TreeGrafter"/>
</dbReference>
<dbReference type="InterPro" id="IPR017907">
    <property type="entry name" value="Znf_RING_CS"/>
</dbReference>
<dbReference type="GO" id="GO:0008270">
    <property type="term" value="F:zinc ion binding"/>
    <property type="evidence" value="ECO:0007669"/>
    <property type="project" value="UniProtKB-KW"/>
</dbReference>
<keyword evidence="1" id="KW-0479">Metal-binding</keyword>
<dbReference type="GO" id="GO:0006516">
    <property type="term" value="P:glycoprotein catabolic process"/>
    <property type="evidence" value="ECO:0007669"/>
    <property type="project" value="TreeGrafter"/>
</dbReference>
<dbReference type="GO" id="GO:0005829">
    <property type="term" value="C:cytosol"/>
    <property type="evidence" value="ECO:0007669"/>
    <property type="project" value="TreeGrafter"/>
</dbReference>
<protein>
    <recommendedName>
        <fullName evidence="6">RING-type domain-containing protein</fullName>
    </recommendedName>
</protein>
<dbReference type="AlphaFoldDB" id="A0A0F7ZS22"/>
<evidence type="ECO:0000256" key="2">
    <source>
        <dbReference type="ARBA" id="ARBA00022771"/>
    </source>
</evidence>
<name>A0A0F7ZS22_9HYPO</name>
<organism evidence="7 8">
    <name type="scientific">Hirsutella minnesotensis 3608</name>
    <dbReference type="NCBI Taxonomy" id="1043627"/>
    <lineage>
        <taxon>Eukaryota</taxon>
        <taxon>Fungi</taxon>
        <taxon>Dikarya</taxon>
        <taxon>Ascomycota</taxon>
        <taxon>Pezizomycotina</taxon>
        <taxon>Sordariomycetes</taxon>
        <taxon>Hypocreomycetidae</taxon>
        <taxon>Hypocreales</taxon>
        <taxon>Ophiocordycipitaceae</taxon>
        <taxon>Hirsutella</taxon>
    </lineage>
</organism>
<dbReference type="EMBL" id="KQ030616">
    <property type="protein sequence ID" value="KJZ70608.1"/>
    <property type="molecule type" value="Genomic_DNA"/>
</dbReference>
<sequence>MPRRSKHAQKKNRPRKTASWLYPSIATVVQLEAPLSRVGTANKNEFKPLDDKLFQTLERLNLLPNEAEGDTYSESSTWAATRDPGRGVNGERIETEACIICGDEHVSSSQAKAPCSHNYCGECINSLFQSATVDESLFPPRCCSIPIPVDDNIEFLSTKMHLGQFPPAISSAYHYRPQSSGANGTVTARYVSTRRLASGLPHVHVSGVDAWRLRRRHCHCRRLRQEPQRVIIVSFDRLEACSSSRHDRRRARAARVVTPRARRAAKLARARVHSLSRLDPVGFGTDSRSISRTLEYSYNDYCLATMAAGLEQPAGTQSKYMERSMDWRNLWKEDQTSLVRGKDTGFLQPRYTNGTWGYQDPIACSALASFCSLTTNPSETFEASIWQHLFFVPHAVNSLISLVGGDEAFISRLDFFHTNGLADISNEPVFLIVYLYHYAGRPSLSAKRAHTYIPLRFNDTPGGLPGNDDSGAMGAFFFFSTLGLFPIAGQNVYLISPPFFPEVNITSPLTGKTATIRSVGFDPSYMNLSIQRATVNGTWTKSWIGHEFFTEGWTLELVLGEKDSDWGTKPGDRPPSWTW</sequence>
<evidence type="ECO:0000256" key="1">
    <source>
        <dbReference type="ARBA" id="ARBA00022723"/>
    </source>
</evidence>
<dbReference type="Proteomes" id="UP000054481">
    <property type="component" value="Unassembled WGS sequence"/>
</dbReference>
<dbReference type="Pfam" id="PF07971">
    <property type="entry name" value="Glyco_hydro_92"/>
    <property type="match status" value="1"/>
</dbReference>
<accession>A0A0F7ZS22</accession>
<proteinExistence type="predicted"/>
<keyword evidence="3" id="KW-0862">Zinc</keyword>
<dbReference type="SUPFAM" id="SSF57850">
    <property type="entry name" value="RING/U-box"/>
    <property type="match status" value="1"/>
</dbReference>
<feature type="region of interest" description="Disordered" evidence="5">
    <location>
        <begin position="66"/>
        <end position="87"/>
    </location>
</feature>
<keyword evidence="2 4" id="KW-0863">Zinc-finger</keyword>
<evidence type="ECO:0000256" key="5">
    <source>
        <dbReference type="SAM" id="MobiDB-lite"/>
    </source>
</evidence>
<keyword evidence="8" id="KW-1185">Reference proteome</keyword>
<dbReference type="GO" id="GO:0000224">
    <property type="term" value="F:peptide-N4-(N-acetyl-beta-glucosaminyl)asparagine amidase activity"/>
    <property type="evidence" value="ECO:0007669"/>
    <property type="project" value="TreeGrafter"/>
</dbReference>
<evidence type="ECO:0000259" key="6">
    <source>
        <dbReference type="PROSITE" id="PS50089"/>
    </source>
</evidence>